<dbReference type="Proteomes" id="UP001420932">
    <property type="component" value="Unassembled WGS sequence"/>
</dbReference>
<evidence type="ECO:0000313" key="3">
    <source>
        <dbReference type="Proteomes" id="UP001420932"/>
    </source>
</evidence>
<name>A0AAP0PPF1_9MAGN</name>
<organism evidence="2 3">
    <name type="scientific">Stephania yunnanensis</name>
    <dbReference type="NCBI Taxonomy" id="152371"/>
    <lineage>
        <taxon>Eukaryota</taxon>
        <taxon>Viridiplantae</taxon>
        <taxon>Streptophyta</taxon>
        <taxon>Embryophyta</taxon>
        <taxon>Tracheophyta</taxon>
        <taxon>Spermatophyta</taxon>
        <taxon>Magnoliopsida</taxon>
        <taxon>Ranunculales</taxon>
        <taxon>Menispermaceae</taxon>
        <taxon>Menispermoideae</taxon>
        <taxon>Cissampelideae</taxon>
        <taxon>Stephania</taxon>
    </lineage>
</organism>
<reference evidence="2 3" key="1">
    <citation type="submission" date="2024-01" db="EMBL/GenBank/DDBJ databases">
        <title>Genome assemblies of Stephania.</title>
        <authorList>
            <person name="Yang L."/>
        </authorList>
    </citation>
    <scope>NUCLEOTIDE SEQUENCE [LARGE SCALE GENOMIC DNA]</scope>
    <source>
        <strain evidence="2">YNDBR</strain>
        <tissue evidence="2">Leaf</tissue>
    </source>
</reference>
<gene>
    <name evidence="2" type="ORF">Syun_009846</name>
</gene>
<feature type="region of interest" description="Disordered" evidence="1">
    <location>
        <begin position="28"/>
        <end position="83"/>
    </location>
</feature>
<dbReference type="AlphaFoldDB" id="A0AAP0PPF1"/>
<keyword evidence="3" id="KW-1185">Reference proteome</keyword>
<dbReference type="EMBL" id="JBBNAF010000004">
    <property type="protein sequence ID" value="KAK9151537.1"/>
    <property type="molecule type" value="Genomic_DNA"/>
</dbReference>
<evidence type="ECO:0000256" key="1">
    <source>
        <dbReference type="SAM" id="MobiDB-lite"/>
    </source>
</evidence>
<protein>
    <submittedName>
        <fullName evidence="2">Uncharacterized protein</fullName>
    </submittedName>
</protein>
<sequence length="109" mass="11630">MNGHNCGGLARGATPDWSCATAAMLRSAEWSSRQSPMLDEAERRGSTVATGERELEEEGDGPTADDTSEAVRPHSRAVGFGEREPMAAMAMVGGAEPQGLVREEEPQRE</sequence>
<accession>A0AAP0PPF1</accession>
<comment type="caution">
    <text evidence="2">The sequence shown here is derived from an EMBL/GenBank/DDBJ whole genome shotgun (WGS) entry which is preliminary data.</text>
</comment>
<proteinExistence type="predicted"/>
<evidence type="ECO:0000313" key="2">
    <source>
        <dbReference type="EMBL" id="KAK9151537.1"/>
    </source>
</evidence>